<feature type="compositionally biased region" description="Basic and acidic residues" evidence="1">
    <location>
        <begin position="210"/>
        <end position="222"/>
    </location>
</feature>
<dbReference type="EMBL" id="BGZK01006398">
    <property type="protein sequence ID" value="GBO98526.1"/>
    <property type="molecule type" value="Genomic_DNA"/>
</dbReference>
<dbReference type="InterPro" id="IPR046342">
    <property type="entry name" value="CBS_dom_sf"/>
</dbReference>
<feature type="non-terminal residue" evidence="2">
    <location>
        <position position="222"/>
    </location>
</feature>
<reference evidence="2 3" key="1">
    <citation type="journal article" date="2019" name="Commun. Biol.">
        <title>The bagworm genome reveals a unique fibroin gene that provides high tensile strength.</title>
        <authorList>
            <person name="Kono N."/>
            <person name="Nakamura H."/>
            <person name="Ohtoshi R."/>
            <person name="Tomita M."/>
            <person name="Numata K."/>
            <person name="Arakawa K."/>
        </authorList>
    </citation>
    <scope>NUCLEOTIDE SEQUENCE [LARGE SCALE GENOMIC DNA]</scope>
</reference>
<dbReference type="STRING" id="151549.A0A4C1SAV0"/>
<proteinExistence type="predicted"/>
<evidence type="ECO:0000313" key="2">
    <source>
        <dbReference type="EMBL" id="GBO98526.1"/>
    </source>
</evidence>
<feature type="region of interest" description="Disordered" evidence="1">
    <location>
        <begin position="138"/>
        <end position="188"/>
    </location>
</feature>
<feature type="region of interest" description="Disordered" evidence="1">
    <location>
        <begin position="201"/>
        <end position="222"/>
    </location>
</feature>
<dbReference type="PANTHER" id="PTHR12064:SF94">
    <property type="entry name" value="UNEXTENDED PROTEIN"/>
    <property type="match status" value="1"/>
</dbReference>
<protein>
    <submittedName>
        <fullName evidence="2">Metal transporter CNNM2</fullName>
    </submittedName>
</protein>
<dbReference type="InterPro" id="IPR045095">
    <property type="entry name" value="ACDP"/>
</dbReference>
<comment type="caution">
    <text evidence="2">The sequence shown here is derived from an EMBL/GenBank/DDBJ whole genome shotgun (WGS) entry which is preliminary data.</text>
</comment>
<dbReference type="Proteomes" id="UP000299102">
    <property type="component" value="Unassembled WGS sequence"/>
</dbReference>
<evidence type="ECO:0000313" key="3">
    <source>
        <dbReference type="Proteomes" id="UP000299102"/>
    </source>
</evidence>
<dbReference type="Gene3D" id="3.10.580.10">
    <property type="entry name" value="CBS-domain"/>
    <property type="match status" value="1"/>
</dbReference>
<dbReference type="GO" id="GO:0005886">
    <property type="term" value="C:plasma membrane"/>
    <property type="evidence" value="ECO:0007669"/>
    <property type="project" value="TreeGrafter"/>
</dbReference>
<dbReference type="GO" id="GO:0022857">
    <property type="term" value="F:transmembrane transporter activity"/>
    <property type="evidence" value="ECO:0007669"/>
    <property type="project" value="TreeGrafter"/>
</dbReference>
<name>A0A4C1SAV0_EUMVA</name>
<dbReference type="OrthoDB" id="5353557at2759"/>
<dbReference type="AlphaFoldDB" id="A0A4C1SAV0"/>
<dbReference type="PANTHER" id="PTHR12064">
    <property type="entry name" value="METAL TRANSPORTER CNNM"/>
    <property type="match status" value="1"/>
</dbReference>
<dbReference type="GO" id="GO:0010960">
    <property type="term" value="P:magnesium ion homeostasis"/>
    <property type="evidence" value="ECO:0007669"/>
    <property type="project" value="InterPro"/>
</dbReference>
<keyword evidence="3" id="KW-1185">Reference proteome</keyword>
<accession>A0A4C1SAV0</accession>
<evidence type="ECO:0000256" key="1">
    <source>
        <dbReference type="SAM" id="MobiDB-lite"/>
    </source>
</evidence>
<gene>
    <name evidence="2" type="primary">CNNM2</name>
    <name evidence="2" type="ORF">EVAR_71709_1</name>
</gene>
<feature type="compositionally biased region" description="Polar residues" evidence="1">
    <location>
        <begin position="150"/>
        <end position="188"/>
    </location>
</feature>
<sequence length="222" mass="24802">MFNQFKDGTIGHLAFVHRVNNEGDGDPFYETIGLVTLEDVIEELIQAEIVDETDVFVDNRTKVKRNRNKKQDFTVFAERRENQTIHISPQLTLATYQYLSTYSPSQMGSLQSLNLDSKTRQTFIPDYSLLHSLHDDDRPNHIHGSHSIRKSSTGIGSNTASPSINDFSQSRSVNAATTQHNSPGSNNDVVSLSSLMTSEAAAADYNTIEHNGDRENEENGEK</sequence>
<organism evidence="2 3">
    <name type="scientific">Eumeta variegata</name>
    <name type="common">Bagworm moth</name>
    <name type="synonym">Eumeta japonica</name>
    <dbReference type="NCBI Taxonomy" id="151549"/>
    <lineage>
        <taxon>Eukaryota</taxon>
        <taxon>Metazoa</taxon>
        <taxon>Ecdysozoa</taxon>
        <taxon>Arthropoda</taxon>
        <taxon>Hexapoda</taxon>
        <taxon>Insecta</taxon>
        <taxon>Pterygota</taxon>
        <taxon>Neoptera</taxon>
        <taxon>Endopterygota</taxon>
        <taxon>Lepidoptera</taxon>
        <taxon>Glossata</taxon>
        <taxon>Ditrysia</taxon>
        <taxon>Tineoidea</taxon>
        <taxon>Psychidae</taxon>
        <taxon>Oiketicinae</taxon>
        <taxon>Eumeta</taxon>
    </lineage>
</organism>